<feature type="region of interest" description="Disordered" evidence="3">
    <location>
        <begin position="311"/>
        <end position="336"/>
    </location>
</feature>
<evidence type="ECO:0000256" key="3">
    <source>
        <dbReference type="SAM" id="MobiDB-lite"/>
    </source>
</evidence>
<dbReference type="InterPro" id="IPR003767">
    <property type="entry name" value="Malate/L-lactate_DH-like"/>
</dbReference>
<dbReference type="InterPro" id="IPR036111">
    <property type="entry name" value="Mal/L-sulfo/L-lacto_DH-like_sf"/>
</dbReference>
<comment type="similarity">
    <text evidence="1">Belongs to the LDH2/MDH2 oxidoreductase family.</text>
</comment>
<organism evidence="4">
    <name type="scientific">uncultured Thermomicrobiales bacterium</name>
    <dbReference type="NCBI Taxonomy" id="1645740"/>
    <lineage>
        <taxon>Bacteria</taxon>
        <taxon>Pseudomonadati</taxon>
        <taxon>Thermomicrobiota</taxon>
        <taxon>Thermomicrobia</taxon>
        <taxon>Thermomicrobiales</taxon>
        <taxon>environmental samples</taxon>
    </lineage>
</organism>
<dbReference type="Gene3D" id="3.30.1370.60">
    <property type="entry name" value="Hypothetical oxidoreductase yiak, domain 2"/>
    <property type="match status" value="1"/>
</dbReference>
<name>A0A6J4VPD7_9BACT</name>
<proteinExistence type="inferred from homology"/>
<dbReference type="Gene3D" id="1.10.1530.10">
    <property type="match status" value="1"/>
</dbReference>
<dbReference type="InterPro" id="IPR043144">
    <property type="entry name" value="Mal/L-sulf/L-lact_DH-like_ah"/>
</dbReference>
<dbReference type="Pfam" id="PF02615">
    <property type="entry name" value="Ldh_2"/>
    <property type="match status" value="1"/>
</dbReference>
<dbReference type="SUPFAM" id="SSF89733">
    <property type="entry name" value="L-sulfolactate dehydrogenase-like"/>
    <property type="match status" value="1"/>
</dbReference>
<evidence type="ECO:0000256" key="2">
    <source>
        <dbReference type="ARBA" id="ARBA00023002"/>
    </source>
</evidence>
<gene>
    <name evidence="4" type="ORF">AVDCRST_MAG87-3602</name>
</gene>
<dbReference type="InterPro" id="IPR043143">
    <property type="entry name" value="Mal/L-sulf/L-lact_DH-like_NADP"/>
</dbReference>
<dbReference type="EC" id="1.1.1.37" evidence="4"/>
<sequence>MRARAETSEPGHYRIPEPALAAFIETAFGAAGLTPEEAATAARALVIADLRGVESHGVARLPGFLRRLGEGLIDPHARLTVDREGPSTLALCANNGLGLIVAGEAMDRCIAKAEATGICATTVRQSNHFGIAGTWAAMAAERGMGGMAMTNASRLVVPTFAKGPMLGTNPLAFAVPTGSGRPLVLDMSTSTVAWGKIEIARRAGLPIPEGWAFDIDGRPTTEAAEVKGLAPLGGTRVSSGHKGYGLSVMVDVLCGPLSGNAWSFDIAPSFSTGMSPGIGHFFMAWRIDAFRDADEFTAGIDAMLDALRSAPVGEGQPSDRVLVPGDPEAEAEERNRRLGIPVRHEVMAELEAAVEPLGVPFTIGESPA</sequence>
<dbReference type="AlphaFoldDB" id="A0A6J4VPD7"/>
<evidence type="ECO:0000256" key="1">
    <source>
        <dbReference type="ARBA" id="ARBA00006056"/>
    </source>
</evidence>
<dbReference type="GO" id="GO:0030060">
    <property type="term" value="F:L-malate dehydrogenase (NAD+) activity"/>
    <property type="evidence" value="ECO:0007669"/>
    <property type="project" value="UniProtKB-EC"/>
</dbReference>
<keyword evidence="2 4" id="KW-0560">Oxidoreductase</keyword>
<dbReference type="PANTHER" id="PTHR11091">
    <property type="entry name" value="OXIDOREDUCTASE-RELATED"/>
    <property type="match status" value="1"/>
</dbReference>
<evidence type="ECO:0000313" key="4">
    <source>
        <dbReference type="EMBL" id="CAA9583010.1"/>
    </source>
</evidence>
<protein>
    <submittedName>
        <fullName evidence="4">Malate dehydrogenase</fullName>
        <ecNumber evidence="4">1.1.1.37</ecNumber>
    </submittedName>
</protein>
<reference evidence="4" key="1">
    <citation type="submission" date="2020-02" db="EMBL/GenBank/DDBJ databases">
        <authorList>
            <person name="Meier V. D."/>
        </authorList>
    </citation>
    <scope>NUCLEOTIDE SEQUENCE</scope>
    <source>
        <strain evidence="4">AVDCRST_MAG87</strain>
    </source>
</reference>
<dbReference type="EMBL" id="CADCWJ010000792">
    <property type="protein sequence ID" value="CAA9583010.1"/>
    <property type="molecule type" value="Genomic_DNA"/>
</dbReference>
<dbReference type="PANTHER" id="PTHR11091:SF0">
    <property type="entry name" value="MALATE DEHYDROGENASE"/>
    <property type="match status" value="1"/>
</dbReference>
<accession>A0A6J4VPD7</accession>